<geneLocation type="plasmid" evidence="1 2">
    <name>megaplasmid</name>
</geneLocation>
<dbReference type="Proteomes" id="UP000009081">
    <property type="component" value="Plasmid megaplasmid"/>
</dbReference>
<dbReference type="AlphaFoldDB" id="C5B654"/>
<sequence length="103" mass="11403">MAGVMGQAERLREAEIRRLLGLWVSECEPQLFHGPNGIAGLALAGDRTYDGPVPIIVPAETVEIALMIGDELWGLHPVAMPLEECRRREEAAAKRPLHLWGWP</sequence>
<evidence type="ECO:0000313" key="1">
    <source>
        <dbReference type="EMBL" id="ACS43936.1"/>
    </source>
</evidence>
<evidence type="ECO:0000313" key="2">
    <source>
        <dbReference type="Proteomes" id="UP000009081"/>
    </source>
</evidence>
<keyword evidence="2" id="KW-1185">Reference proteome</keyword>
<gene>
    <name evidence="1" type="ordered locus">MexAM1_META2p1169</name>
</gene>
<proteinExistence type="predicted"/>
<dbReference type="KEGG" id="mea:Mex_2p1169"/>
<dbReference type="HOGENOM" id="CLU_2260425_0_0_5"/>
<organism evidence="1 2">
    <name type="scientific">Methylorubrum extorquens (strain ATCC 14718 / DSM 1338 / JCM 2805 / NCIMB 9133 / AM1)</name>
    <name type="common">Methylobacterium extorquens</name>
    <dbReference type="NCBI Taxonomy" id="272630"/>
    <lineage>
        <taxon>Bacteria</taxon>
        <taxon>Pseudomonadati</taxon>
        <taxon>Pseudomonadota</taxon>
        <taxon>Alphaproteobacteria</taxon>
        <taxon>Hyphomicrobiales</taxon>
        <taxon>Methylobacteriaceae</taxon>
        <taxon>Methylorubrum</taxon>
    </lineage>
</organism>
<keyword evidence="1" id="KW-0614">Plasmid</keyword>
<name>C5B654_METEA</name>
<accession>C5B654</accession>
<protein>
    <submittedName>
        <fullName evidence="1">Uncharacterized protein</fullName>
    </submittedName>
</protein>
<dbReference type="EMBL" id="CP001511">
    <property type="protein sequence ID" value="ACS43936.1"/>
    <property type="molecule type" value="Genomic_DNA"/>
</dbReference>
<reference evidence="1 2" key="1">
    <citation type="journal article" date="2009" name="PLoS ONE">
        <title>Methylobacterium genome sequences: a reference blueprint to investigate microbial metabolism of C1 compounds from natural and industrial sources.</title>
        <authorList>
            <person name="Vuilleumier S."/>
            <person name="Chistoserdova L."/>
            <person name="Lee M.-C."/>
            <person name="Bringel F."/>
            <person name="Lajus A."/>
            <person name="Zhou Y."/>
            <person name="Gourion B."/>
            <person name="Barbe V."/>
            <person name="Chang J."/>
            <person name="Cruveiller S."/>
            <person name="Dossat C."/>
            <person name="Gillett W."/>
            <person name="Gruffaz C."/>
            <person name="Haugen E."/>
            <person name="Hourcade E."/>
            <person name="Levy R."/>
            <person name="Mangenot S."/>
            <person name="Muller E."/>
            <person name="Nadalig T."/>
            <person name="Pagni M."/>
            <person name="Penny C."/>
            <person name="Peyraud R."/>
            <person name="Robinson D.G."/>
            <person name="Roche D."/>
            <person name="Rouy Z."/>
            <person name="Saenampechek C."/>
            <person name="Salvignol G."/>
            <person name="Vallenet D."/>
            <person name="Wu Z."/>
            <person name="Marx C.J."/>
            <person name="Vorholt J.A."/>
            <person name="Olson M.V."/>
            <person name="Kaul R."/>
            <person name="Weissenbach J."/>
            <person name="Medigue C."/>
            <person name="Lidstrom M.E."/>
        </authorList>
    </citation>
    <scope>NUCLEOTIDE SEQUENCE [LARGE SCALE GENOMIC DNA]</scope>
    <source>
        <strain evidence="2">ATCC 14718 / DSM 1338 / JCM 2805 / NCIMB 9133 / AM1</strain>
    </source>
</reference>